<keyword evidence="3 7" id="KW-0847">Vitamin C</keyword>
<dbReference type="EMBL" id="FNFX01000003">
    <property type="protein sequence ID" value="SDK57517.1"/>
    <property type="molecule type" value="Genomic_DNA"/>
</dbReference>
<dbReference type="NCBIfam" id="NF003974">
    <property type="entry name" value="PRK05467.1-3"/>
    <property type="match status" value="1"/>
</dbReference>
<evidence type="ECO:0000313" key="9">
    <source>
        <dbReference type="EMBL" id="SDK57517.1"/>
    </source>
</evidence>
<feature type="binding site" evidence="7">
    <location>
        <position position="169"/>
    </location>
    <ligand>
        <name>2-oxoglutarate</name>
        <dbReference type="ChEBI" id="CHEBI:16810"/>
    </ligand>
</feature>
<dbReference type="Proteomes" id="UP000198629">
    <property type="component" value="Unassembled WGS sequence"/>
</dbReference>
<evidence type="ECO:0000256" key="2">
    <source>
        <dbReference type="ARBA" id="ARBA00022723"/>
    </source>
</evidence>
<evidence type="ECO:0000256" key="3">
    <source>
        <dbReference type="ARBA" id="ARBA00022896"/>
    </source>
</evidence>
<organism evidence="9 10">
    <name type="scientific">Methylophilus rhizosphaerae</name>
    <dbReference type="NCBI Taxonomy" id="492660"/>
    <lineage>
        <taxon>Bacteria</taxon>
        <taxon>Pseudomonadati</taxon>
        <taxon>Pseudomonadota</taxon>
        <taxon>Betaproteobacteria</taxon>
        <taxon>Nitrosomonadales</taxon>
        <taxon>Methylophilaceae</taxon>
        <taxon>Methylophilus</taxon>
    </lineage>
</organism>
<dbReference type="InterPro" id="IPR006620">
    <property type="entry name" value="Pro_4_hyd_alph"/>
</dbReference>
<name>A0A1G9D0R5_9PROT</name>
<dbReference type="RefSeq" id="WP_091471731.1">
    <property type="nucleotide sequence ID" value="NZ_FNFX01000003.1"/>
</dbReference>
<dbReference type="InterPro" id="IPR023550">
    <property type="entry name" value="PKHD_hydroxylase"/>
</dbReference>
<keyword evidence="10" id="KW-1185">Reference proteome</keyword>
<dbReference type="Pfam" id="PF18331">
    <property type="entry name" value="PKHD_C"/>
    <property type="match status" value="1"/>
</dbReference>
<keyword evidence="5 7" id="KW-0560">Oxidoreductase</keyword>
<evidence type="ECO:0000313" key="10">
    <source>
        <dbReference type="Proteomes" id="UP000198629"/>
    </source>
</evidence>
<evidence type="ECO:0000256" key="4">
    <source>
        <dbReference type="ARBA" id="ARBA00022964"/>
    </source>
</evidence>
<accession>A0A1G9D0R5</accession>
<dbReference type="Gene3D" id="4.10.860.20">
    <property type="entry name" value="Rabenosyn, Rab binding domain"/>
    <property type="match status" value="1"/>
</dbReference>
<keyword evidence="6 7" id="KW-0408">Iron</keyword>
<dbReference type="GO" id="GO:0005506">
    <property type="term" value="F:iron ion binding"/>
    <property type="evidence" value="ECO:0007669"/>
    <property type="project" value="UniProtKB-UniRule"/>
</dbReference>
<dbReference type="Pfam" id="PF13640">
    <property type="entry name" value="2OG-FeII_Oxy_3"/>
    <property type="match status" value="1"/>
</dbReference>
<dbReference type="PANTHER" id="PTHR41536:SF1">
    <property type="entry name" value="PKHD-TYPE HYDROXYLASE YBIX"/>
    <property type="match status" value="1"/>
</dbReference>
<dbReference type="AlphaFoldDB" id="A0A1G9D0R5"/>
<comment type="cofactor">
    <cofactor evidence="1 7">
        <name>L-ascorbate</name>
        <dbReference type="ChEBI" id="CHEBI:38290"/>
    </cofactor>
</comment>
<feature type="domain" description="Fe2OG dioxygenase" evidence="8">
    <location>
        <begin position="75"/>
        <end position="178"/>
    </location>
</feature>
<evidence type="ECO:0000256" key="7">
    <source>
        <dbReference type="HAMAP-Rule" id="MF_00657"/>
    </source>
</evidence>
<evidence type="ECO:0000259" key="8">
    <source>
        <dbReference type="PROSITE" id="PS51471"/>
    </source>
</evidence>
<dbReference type="Gene3D" id="2.60.120.620">
    <property type="entry name" value="q2cbj1_9rhob like domain"/>
    <property type="match status" value="1"/>
</dbReference>
<dbReference type="InterPro" id="IPR041097">
    <property type="entry name" value="PKHD_C"/>
</dbReference>
<sequence length="225" mass="24951">MLLHIPEVFTPEQVQTLRQTLQAGPWLDGAVTAGPLAAEAKRNLQFSTEAAEYPSLAQAAATALERHPLFLSAALPQSILPFMFNRYTDGGTYGDHIDNAIQLNKYSGQRVRTDISVTVFLSDPDSYEGGDLIIEDTYGSHEVKLPAGDAIIYPSSSLHRVEPVTAGERIAAFSWVESLVPDAWQRSMLFNLDMTLIKLRNQLGNSEEIVALTGHYHNLLRQWSR</sequence>
<comment type="cofactor">
    <cofactor evidence="7">
        <name>Fe(2+)</name>
        <dbReference type="ChEBI" id="CHEBI:29033"/>
    </cofactor>
    <text evidence="7">Binds 1 Fe(2+) ion per subunit.</text>
</comment>
<dbReference type="GO" id="GO:0006879">
    <property type="term" value="P:intracellular iron ion homeostasis"/>
    <property type="evidence" value="ECO:0007669"/>
    <property type="project" value="TreeGrafter"/>
</dbReference>
<dbReference type="NCBIfam" id="NF003975">
    <property type="entry name" value="PRK05467.1-4"/>
    <property type="match status" value="1"/>
</dbReference>
<dbReference type="PROSITE" id="PS51471">
    <property type="entry name" value="FE2OG_OXY"/>
    <property type="match status" value="1"/>
</dbReference>
<reference evidence="10" key="1">
    <citation type="submission" date="2016-10" db="EMBL/GenBank/DDBJ databases">
        <authorList>
            <person name="Varghese N."/>
            <person name="Submissions S."/>
        </authorList>
    </citation>
    <scope>NUCLEOTIDE SEQUENCE [LARGE SCALE GENOMIC DNA]</scope>
    <source>
        <strain evidence="10">CBMB127</strain>
    </source>
</reference>
<evidence type="ECO:0000256" key="1">
    <source>
        <dbReference type="ARBA" id="ARBA00001961"/>
    </source>
</evidence>
<feature type="binding site" evidence="7">
    <location>
        <position position="96"/>
    </location>
    <ligand>
        <name>Fe cation</name>
        <dbReference type="ChEBI" id="CHEBI:24875"/>
    </ligand>
</feature>
<proteinExistence type="inferred from homology"/>
<evidence type="ECO:0000256" key="6">
    <source>
        <dbReference type="ARBA" id="ARBA00023004"/>
    </source>
</evidence>
<protein>
    <submittedName>
        <fullName evidence="9">PKHD-type hydroxylase</fullName>
    </submittedName>
</protein>
<dbReference type="STRING" id="492660.SAMN05192566_1724"/>
<dbReference type="SMART" id="SM00702">
    <property type="entry name" value="P4Hc"/>
    <property type="match status" value="1"/>
</dbReference>
<keyword evidence="2 7" id="KW-0479">Metal-binding</keyword>
<dbReference type="PANTHER" id="PTHR41536">
    <property type="entry name" value="PKHD-TYPE HYDROXYLASE YBIX"/>
    <property type="match status" value="1"/>
</dbReference>
<dbReference type="GO" id="GO:0016706">
    <property type="term" value="F:2-oxoglutarate-dependent dioxygenase activity"/>
    <property type="evidence" value="ECO:0007669"/>
    <property type="project" value="UniProtKB-UniRule"/>
</dbReference>
<dbReference type="HAMAP" id="MF_00657">
    <property type="entry name" value="Hydroxyl_YbiX"/>
    <property type="match status" value="1"/>
</dbReference>
<dbReference type="InterPro" id="IPR005123">
    <property type="entry name" value="Oxoglu/Fe-dep_dioxygenase_dom"/>
</dbReference>
<dbReference type="OrthoDB" id="9812472at2"/>
<feature type="binding site" evidence="7">
    <location>
        <position position="159"/>
    </location>
    <ligand>
        <name>Fe cation</name>
        <dbReference type="ChEBI" id="CHEBI:24875"/>
    </ligand>
</feature>
<feature type="binding site" evidence="7">
    <location>
        <position position="98"/>
    </location>
    <ligand>
        <name>Fe cation</name>
        <dbReference type="ChEBI" id="CHEBI:24875"/>
    </ligand>
</feature>
<dbReference type="InterPro" id="IPR044862">
    <property type="entry name" value="Pro_4_hyd_alph_FE2OG_OXY"/>
</dbReference>
<dbReference type="GO" id="GO:0031418">
    <property type="term" value="F:L-ascorbic acid binding"/>
    <property type="evidence" value="ECO:0007669"/>
    <property type="project" value="UniProtKB-KW"/>
</dbReference>
<dbReference type="GO" id="GO:0006974">
    <property type="term" value="P:DNA damage response"/>
    <property type="evidence" value="ECO:0007669"/>
    <property type="project" value="TreeGrafter"/>
</dbReference>
<keyword evidence="4 7" id="KW-0223">Dioxygenase</keyword>
<evidence type="ECO:0000256" key="5">
    <source>
        <dbReference type="ARBA" id="ARBA00023002"/>
    </source>
</evidence>
<gene>
    <name evidence="9" type="ORF">SAMN05192566_1724</name>
</gene>